<name>A0ABU2FA23_9EURY</name>
<comment type="subcellular location">
    <subcellularLocation>
        <location evidence="1">Archaeal flagellum</location>
    </subcellularLocation>
</comment>
<proteinExistence type="predicted"/>
<dbReference type="InterPro" id="IPR006752">
    <property type="entry name" value="Arch_fla_DE"/>
</dbReference>
<evidence type="ECO:0000313" key="5">
    <source>
        <dbReference type="EMBL" id="MDS0259122.1"/>
    </source>
</evidence>
<dbReference type="Proteomes" id="UP001259659">
    <property type="component" value="Unassembled WGS sequence"/>
</dbReference>
<feature type="region of interest" description="Disordered" evidence="3">
    <location>
        <begin position="17"/>
        <end position="39"/>
    </location>
</feature>
<evidence type="ECO:0000256" key="3">
    <source>
        <dbReference type="SAM" id="MobiDB-lite"/>
    </source>
</evidence>
<evidence type="ECO:0000256" key="2">
    <source>
        <dbReference type="ARBA" id="ARBA00022440"/>
    </source>
</evidence>
<dbReference type="PANTHER" id="PTHR40698">
    <property type="entry name" value="FLAGELLA-RELATED PROTEIN E-RELATED-RELATED"/>
    <property type="match status" value="1"/>
</dbReference>
<feature type="domain" description="Archaeal flagella protein FlaD/E" evidence="4">
    <location>
        <begin position="74"/>
        <end position="162"/>
    </location>
</feature>
<comment type="caution">
    <text evidence="5">The sequence shown here is derived from an EMBL/GenBank/DDBJ whole genome shotgun (WGS) entry which is preliminary data.</text>
</comment>
<sequence length="165" mass="18425">MTINPRDYDLDELRKMARQRGERSGGLADGDDVPDPANLDMGMEEGDEEMLAGSSFRSGLYRELLPFLSGESREKPYLGALPETYAAEFVVFEWLEFLLMHSGYQGADEALAYYESIDWITEAVQSDLSDYLLGIDESATNDGNDLSVDDHMLSLVYIAKLTAMT</sequence>
<keyword evidence="2" id="KW-0974">Archaeal flagellum</keyword>
<dbReference type="Pfam" id="PF04659">
    <property type="entry name" value="Arch_fla_DE"/>
    <property type="match status" value="1"/>
</dbReference>
<dbReference type="PANTHER" id="PTHR40698:SF1">
    <property type="entry name" value="FLAGELLA-RELATED PROTEIN D-RELATED"/>
    <property type="match status" value="1"/>
</dbReference>
<evidence type="ECO:0000256" key="1">
    <source>
        <dbReference type="ARBA" id="ARBA00004618"/>
    </source>
</evidence>
<reference evidence="5 6" key="1">
    <citation type="submission" date="2022-06" db="EMBL/GenBank/DDBJ databases">
        <title>Haloarcula sp. a new haloarchaeum isolate from saline soil.</title>
        <authorList>
            <person name="Strakova D."/>
            <person name="Galisteo C."/>
            <person name="Sanchez-Porro C."/>
            <person name="Ventosa A."/>
        </authorList>
    </citation>
    <scope>NUCLEOTIDE SEQUENCE [LARGE SCALE GENOMIC DNA]</scope>
    <source>
        <strain evidence="5 6">S1CR25-12</strain>
    </source>
</reference>
<protein>
    <submittedName>
        <fullName evidence="5">Flagella E</fullName>
    </submittedName>
</protein>
<evidence type="ECO:0000313" key="6">
    <source>
        <dbReference type="Proteomes" id="UP001259659"/>
    </source>
</evidence>
<keyword evidence="5" id="KW-0966">Cell projection</keyword>
<accession>A0ABU2FA23</accession>
<dbReference type="RefSeq" id="WP_310918710.1">
    <property type="nucleotide sequence ID" value="NZ_JAMQON010000001.1"/>
</dbReference>
<organism evidence="5 6">
    <name type="scientific">Haloarcula saliterrae</name>
    <dbReference type="NCBI Taxonomy" id="2950534"/>
    <lineage>
        <taxon>Archaea</taxon>
        <taxon>Methanobacteriati</taxon>
        <taxon>Methanobacteriota</taxon>
        <taxon>Stenosarchaea group</taxon>
        <taxon>Halobacteria</taxon>
        <taxon>Halobacteriales</taxon>
        <taxon>Haloarculaceae</taxon>
        <taxon>Haloarcula</taxon>
    </lineage>
</organism>
<keyword evidence="6" id="KW-1185">Reference proteome</keyword>
<keyword evidence="5" id="KW-0282">Flagellum</keyword>
<evidence type="ECO:0000259" key="4">
    <source>
        <dbReference type="Pfam" id="PF04659"/>
    </source>
</evidence>
<keyword evidence="5" id="KW-0969">Cilium</keyword>
<gene>
    <name evidence="5" type="ORF">NDI56_06920</name>
</gene>
<dbReference type="InterPro" id="IPR052494">
    <property type="entry name" value="Flagella_assembly_related"/>
</dbReference>
<dbReference type="EMBL" id="JAMQON010000001">
    <property type="protein sequence ID" value="MDS0259122.1"/>
    <property type="molecule type" value="Genomic_DNA"/>
</dbReference>